<evidence type="ECO:0000313" key="4">
    <source>
        <dbReference type="EMBL" id="MFA9460348.1"/>
    </source>
</evidence>
<proteinExistence type="inferred from homology"/>
<keyword evidence="5" id="KW-1185">Reference proteome</keyword>
<evidence type="ECO:0000256" key="2">
    <source>
        <dbReference type="ARBA" id="ARBA00023002"/>
    </source>
</evidence>
<dbReference type="InterPro" id="IPR051545">
    <property type="entry name" value="NAD(P)H_dehydrogenase_qn"/>
</dbReference>
<comment type="caution">
    <text evidence="4">The sequence shown here is derived from an EMBL/GenBank/DDBJ whole genome shotgun (WGS) entry which is preliminary data.</text>
</comment>
<dbReference type="Pfam" id="PF02525">
    <property type="entry name" value="Flavodoxin_2"/>
    <property type="match status" value="1"/>
</dbReference>
<evidence type="ECO:0000259" key="3">
    <source>
        <dbReference type="Pfam" id="PF02525"/>
    </source>
</evidence>
<sequence>MNHILIIVGHPSPDSFNAALTQTAKAAISDAGGQYLVHDPYQDGFDPVLSFRKSSDPLTKRYTRDLKEVGGYIVIHPDWWGQPPAMLKGYLDLVFQDNVAYHYPEGGGRSPEGLLSGTAALVLNTSNTAPEEERDRFGGTLEHIWRDCVFGPCGVGSVQRRVFGPVADSTEEGRTQWLGEARELVADYVARNHLVGTVS</sequence>
<protein>
    <submittedName>
        <fullName evidence="4">NAD(P)H-dependent oxidoreductase</fullName>
        <ecNumber evidence="4">1.-.-.-</ecNumber>
        <ecNumber evidence="4">1.6.99.-</ecNumber>
    </submittedName>
</protein>
<dbReference type="GO" id="GO:0016491">
    <property type="term" value="F:oxidoreductase activity"/>
    <property type="evidence" value="ECO:0007669"/>
    <property type="project" value="UniProtKB-KW"/>
</dbReference>
<dbReference type="EC" id="1.6.99.-" evidence="4"/>
<dbReference type="EMBL" id="JBGUAW010000003">
    <property type="protein sequence ID" value="MFA9460348.1"/>
    <property type="molecule type" value="Genomic_DNA"/>
</dbReference>
<gene>
    <name evidence="4" type="ORF">ACERLL_05850</name>
</gene>
<dbReference type="PANTHER" id="PTHR10204:SF34">
    <property type="entry name" value="NAD(P)H DEHYDROGENASE [QUINONE] 1 ISOFORM 1"/>
    <property type="match status" value="1"/>
</dbReference>
<comment type="similarity">
    <text evidence="1">Belongs to the NAD(P)H dehydrogenase (quinone) family.</text>
</comment>
<dbReference type="InterPro" id="IPR003680">
    <property type="entry name" value="Flavodoxin_fold"/>
</dbReference>
<dbReference type="InterPro" id="IPR029039">
    <property type="entry name" value="Flavoprotein-like_sf"/>
</dbReference>
<dbReference type="Gene3D" id="3.40.50.360">
    <property type="match status" value="1"/>
</dbReference>
<reference evidence="4 5" key="1">
    <citation type="submission" date="2024-08" db="EMBL/GenBank/DDBJ databases">
        <title>Whole-genome sequencing of halo(alkali)philic microorganisms from hypersaline lakes.</title>
        <authorList>
            <person name="Sorokin D.Y."/>
            <person name="Merkel A.Y."/>
            <person name="Messina E."/>
            <person name="Yakimov M."/>
        </authorList>
    </citation>
    <scope>NUCLEOTIDE SEQUENCE [LARGE SCALE GENOMIC DNA]</scope>
    <source>
        <strain evidence="4 5">Cl-TMA</strain>
    </source>
</reference>
<accession>A0ABV4TSQ1</accession>
<feature type="domain" description="Flavodoxin-like fold" evidence="3">
    <location>
        <begin position="3"/>
        <end position="180"/>
    </location>
</feature>
<organism evidence="4 5">
    <name type="scientific">Thiohalorhabdus methylotrophus</name>
    <dbReference type="NCBI Taxonomy" id="3242694"/>
    <lineage>
        <taxon>Bacteria</taxon>
        <taxon>Pseudomonadati</taxon>
        <taxon>Pseudomonadota</taxon>
        <taxon>Gammaproteobacteria</taxon>
        <taxon>Thiohalorhabdales</taxon>
        <taxon>Thiohalorhabdaceae</taxon>
        <taxon>Thiohalorhabdus</taxon>
    </lineage>
</organism>
<dbReference type="RefSeq" id="WP_373655131.1">
    <property type="nucleotide sequence ID" value="NZ_JBGUAW010000003.1"/>
</dbReference>
<dbReference type="SUPFAM" id="SSF52218">
    <property type="entry name" value="Flavoproteins"/>
    <property type="match status" value="1"/>
</dbReference>
<name>A0ABV4TSQ1_9GAMM</name>
<dbReference type="EC" id="1.-.-.-" evidence="4"/>
<evidence type="ECO:0000256" key="1">
    <source>
        <dbReference type="ARBA" id="ARBA00006252"/>
    </source>
</evidence>
<keyword evidence="2 4" id="KW-0560">Oxidoreductase</keyword>
<evidence type="ECO:0000313" key="5">
    <source>
        <dbReference type="Proteomes" id="UP001575181"/>
    </source>
</evidence>
<dbReference type="PANTHER" id="PTHR10204">
    <property type="entry name" value="NAD P H OXIDOREDUCTASE-RELATED"/>
    <property type="match status" value="1"/>
</dbReference>
<dbReference type="Proteomes" id="UP001575181">
    <property type="component" value="Unassembled WGS sequence"/>
</dbReference>